<organism evidence="1 2">
    <name type="scientific">Peronospora matthiolae</name>
    <dbReference type="NCBI Taxonomy" id="2874970"/>
    <lineage>
        <taxon>Eukaryota</taxon>
        <taxon>Sar</taxon>
        <taxon>Stramenopiles</taxon>
        <taxon>Oomycota</taxon>
        <taxon>Peronosporomycetes</taxon>
        <taxon>Peronosporales</taxon>
        <taxon>Peronosporaceae</taxon>
        <taxon>Peronospora</taxon>
    </lineage>
</organism>
<comment type="caution">
    <text evidence="1">The sequence shown here is derived from an EMBL/GenBank/DDBJ whole genome shotgun (WGS) entry which is preliminary data.</text>
</comment>
<dbReference type="Proteomes" id="UP001162060">
    <property type="component" value="Unassembled WGS sequence"/>
</dbReference>
<protein>
    <submittedName>
        <fullName evidence="1">Uncharacterized protein</fullName>
    </submittedName>
</protein>
<gene>
    <name evidence="1" type="ORF">PM001_LOCUS7312</name>
</gene>
<evidence type="ECO:0000313" key="1">
    <source>
        <dbReference type="EMBL" id="CAK7921778.1"/>
    </source>
</evidence>
<proteinExistence type="predicted"/>
<dbReference type="EMBL" id="CAKLBY020000058">
    <property type="protein sequence ID" value="CAK7921778.1"/>
    <property type="molecule type" value="Genomic_DNA"/>
</dbReference>
<sequence>MWVDGHSRPLLVRCSSAPMFVLGTMCLVTVACTHFRKGADDVYIASDPTTTATDTTAAHRIPTTSSHSELKMYLSHLAALNAVSQYLHVAAD</sequence>
<name>A0AAV1TLA2_9STRA</name>
<accession>A0AAV1TLA2</accession>
<evidence type="ECO:0000313" key="2">
    <source>
        <dbReference type="Proteomes" id="UP001162060"/>
    </source>
</evidence>
<reference evidence="1" key="1">
    <citation type="submission" date="2024-01" db="EMBL/GenBank/DDBJ databases">
        <authorList>
            <person name="Webb A."/>
        </authorList>
    </citation>
    <scope>NUCLEOTIDE SEQUENCE</scope>
    <source>
        <strain evidence="1">Pm1</strain>
    </source>
</reference>
<dbReference type="AlphaFoldDB" id="A0AAV1TLA2"/>